<dbReference type="Pfam" id="PF00085">
    <property type="entry name" value="Thioredoxin"/>
    <property type="match status" value="1"/>
</dbReference>
<dbReference type="InterPro" id="IPR005746">
    <property type="entry name" value="Thioredoxin"/>
</dbReference>
<keyword evidence="4" id="KW-0812">Transmembrane</keyword>
<evidence type="ECO:0000256" key="1">
    <source>
        <dbReference type="ARBA" id="ARBA00008987"/>
    </source>
</evidence>
<keyword evidence="2" id="KW-1015">Disulfide bond</keyword>
<comment type="caution">
    <text evidence="6">The sequence shown here is derived from an EMBL/GenBank/DDBJ whole genome shotgun (WGS) entry which is preliminary data.</text>
</comment>
<dbReference type="NCBIfam" id="TIGR01068">
    <property type="entry name" value="thioredoxin"/>
    <property type="match status" value="1"/>
</dbReference>
<keyword evidence="7" id="KW-1185">Reference proteome</keyword>
<dbReference type="SUPFAM" id="SSF52833">
    <property type="entry name" value="Thioredoxin-like"/>
    <property type="match status" value="1"/>
</dbReference>
<accession>A0ABP0B6C7</accession>
<feature type="transmembrane region" description="Helical" evidence="4">
    <location>
        <begin position="165"/>
        <end position="183"/>
    </location>
</feature>
<dbReference type="CDD" id="cd02947">
    <property type="entry name" value="TRX_family"/>
    <property type="match status" value="1"/>
</dbReference>
<sequence>MTTKISSSQQWRQVTSANSIVVTDFYADWCGPCKMIAPTFESLANKYAKPNRIAFAKVDVDNQRDIAQQYGVRAMPTFVILRNGSVHETIQGANPPALTAAVEKAVKLATGGGSTFSTPGRTLGSDEPKTASSSSSAGIRIGGGPSRPSGNPIQGHRSWFDPMRIINWLISFIGLYLTSLFSLDPYMAAQNSKYNKGRPPANEGRFSSGAPFGGRTFANPAGQGVCGAMAATRGGVDRSTGSTGSNSGSGAQQRGGFRTLADLGSD</sequence>
<protein>
    <recommendedName>
        <fullName evidence="5">Thioredoxin domain-containing protein</fullName>
    </recommendedName>
</protein>
<dbReference type="Proteomes" id="UP001642406">
    <property type="component" value="Unassembled WGS sequence"/>
</dbReference>
<proteinExistence type="inferred from homology"/>
<feature type="compositionally biased region" description="Low complexity" evidence="3">
    <location>
        <begin position="239"/>
        <end position="250"/>
    </location>
</feature>
<dbReference type="InterPro" id="IPR036249">
    <property type="entry name" value="Thioredoxin-like_sf"/>
</dbReference>
<dbReference type="PANTHER" id="PTHR46115">
    <property type="entry name" value="THIOREDOXIN-LIKE PROTEIN 1"/>
    <property type="match status" value="1"/>
</dbReference>
<evidence type="ECO:0000313" key="6">
    <source>
        <dbReference type="EMBL" id="CAK7215163.1"/>
    </source>
</evidence>
<evidence type="ECO:0000256" key="4">
    <source>
        <dbReference type="SAM" id="Phobius"/>
    </source>
</evidence>
<dbReference type="PROSITE" id="PS51352">
    <property type="entry name" value="THIOREDOXIN_2"/>
    <property type="match status" value="1"/>
</dbReference>
<comment type="similarity">
    <text evidence="1">Belongs to the thioredoxin family.</text>
</comment>
<reference evidence="6 7" key="1">
    <citation type="submission" date="2024-01" db="EMBL/GenBank/DDBJ databases">
        <authorList>
            <person name="Allen C."/>
            <person name="Tagirdzhanova G."/>
        </authorList>
    </citation>
    <scope>NUCLEOTIDE SEQUENCE [LARGE SCALE GENOMIC DNA]</scope>
</reference>
<feature type="region of interest" description="Disordered" evidence="3">
    <location>
        <begin position="112"/>
        <end position="154"/>
    </location>
</feature>
<dbReference type="Gene3D" id="3.40.30.10">
    <property type="entry name" value="Glutaredoxin"/>
    <property type="match status" value="1"/>
</dbReference>
<feature type="domain" description="Thioredoxin" evidence="5">
    <location>
        <begin position="1"/>
        <end position="107"/>
    </location>
</feature>
<dbReference type="PRINTS" id="PR00421">
    <property type="entry name" value="THIOREDOXIN"/>
</dbReference>
<evidence type="ECO:0000256" key="3">
    <source>
        <dbReference type="SAM" id="MobiDB-lite"/>
    </source>
</evidence>
<evidence type="ECO:0000259" key="5">
    <source>
        <dbReference type="PROSITE" id="PS51352"/>
    </source>
</evidence>
<gene>
    <name evidence="6" type="ORF">SBRCBS47491_002388</name>
</gene>
<name>A0ABP0B6C7_9PEZI</name>
<keyword evidence="4" id="KW-1133">Transmembrane helix</keyword>
<dbReference type="InterPro" id="IPR013766">
    <property type="entry name" value="Thioredoxin_domain"/>
</dbReference>
<keyword evidence="4" id="KW-0472">Membrane</keyword>
<organism evidence="6 7">
    <name type="scientific">Sporothrix bragantina</name>
    <dbReference type="NCBI Taxonomy" id="671064"/>
    <lineage>
        <taxon>Eukaryota</taxon>
        <taxon>Fungi</taxon>
        <taxon>Dikarya</taxon>
        <taxon>Ascomycota</taxon>
        <taxon>Pezizomycotina</taxon>
        <taxon>Sordariomycetes</taxon>
        <taxon>Sordariomycetidae</taxon>
        <taxon>Ophiostomatales</taxon>
        <taxon>Ophiostomataceae</taxon>
        <taxon>Sporothrix</taxon>
    </lineage>
</organism>
<dbReference type="EMBL" id="CAWUHC010000014">
    <property type="protein sequence ID" value="CAK7215163.1"/>
    <property type="molecule type" value="Genomic_DNA"/>
</dbReference>
<dbReference type="PROSITE" id="PS00194">
    <property type="entry name" value="THIOREDOXIN_1"/>
    <property type="match status" value="1"/>
</dbReference>
<feature type="region of interest" description="Disordered" evidence="3">
    <location>
        <begin position="233"/>
        <end position="266"/>
    </location>
</feature>
<dbReference type="InterPro" id="IPR017937">
    <property type="entry name" value="Thioredoxin_CS"/>
</dbReference>
<evidence type="ECO:0000313" key="7">
    <source>
        <dbReference type="Proteomes" id="UP001642406"/>
    </source>
</evidence>
<evidence type="ECO:0000256" key="2">
    <source>
        <dbReference type="ARBA" id="ARBA00023157"/>
    </source>
</evidence>
<feature type="region of interest" description="Disordered" evidence="3">
    <location>
        <begin position="195"/>
        <end position="214"/>
    </location>
</feature>